<dbReference type="GO" id="GO:0016020">
    <property type="term" value="C:membrane"/>
    <property type="evidence" value="ECO:0007669"/>
    <property type="project" value="InterPro"/>
</dbReference>
<feature type="transmembrane region" description="Helical" evidence="1">
    <location>
        <begin position="35"/>
        <end position="55"/>
    </location>
</feature>
<feature type="transmembrane region" description="Helical" evidence="1">
    <location>
        <begin position="176"/>
        <end position="198"/>
    </location>
</feature>
<reference evidence="3 4" key="1">
    <citation type="submission" date="2020-02" db="EMBL/GenBank/DDBJ databases">
        <title>Albibacoteraceae fam. nov., the first described family within the subdivision 4 Verrucomicrobia.</title>
        <authorList>
            <person name="Xi F."/>
        </authorList>
    </citation>
    <scope>NUCLEOTIDE SEQUENCE [LARGE SCALE GENOMIC DNA]</scope>
    <source>
        <strain evidence="3 4">CK1056</strain>
    </source>
</reference>
<feature type="domain" description="EamA" evidence="2">
    <location>
        <begin position="9"/>
        <end position="133"/>
    </location>
</feature>
<feature type="transmembrane region" description="Helical" evidence="1">
    <location>
        <begin position="146"/>
        <end position="170"/>
    </location>
</feature>
<keyword evidence="1" id="KW-0472">Membrane</keyword>
<name>A0A6B2M0J1_9BACT</name>
<accession>A0A6B2M0J1</accession>
<keyword evidence="1" id="KW-1133">Transmembrane helix</keyword>
<evidence type="ECO:0000313" key="4">
    <source>
        <dbReference type="Proteomes" id="UP000478417"/>
    </source>
</evidence>
<protein>
    <submittedName>
        <fullName evidence="3">DMT family transporter</fullName>
    </submittedName>
</protein>
<dbReference type="InterPro" id="IPR037185">
    <property type="entry name" value="EmrE-like"/>
</dbReference>
<comment type="caution">
    <text evidence="3">The sequence shown here is derived from an EMBL/GenBank/DDBJ whole genome shotgun (WGS) entry which is preliminary data.</text>
</comment>
<evidence type="ECO:0000256" key="1">
    <source>
        <dbReference type="SAM" id="Phobius"/>
    </source>
</evidence>
<feature type="transmembrane region" description="Helical" evidence="1">
    <location>
        <begin position="274"/>
        <end position="293"/>
    </location>
</feature>
<dbReference type="InterPro" id="IPR000620">
    <property type="entry name" value="EamA_dom"/>
</dbReference>
<evidence type="ECO:0000313" key="3">
    <source>
        <dbReference type="EMBL" id="NDV61285.1"/>
    </source>
</evidence>
<dbReference type="AlphaFoldDB" id="A0A6B2M0J1"/>
<dbReference type="Pfam" id="PF00892">
    <property type="entry name" value="EamA"/>
    <property type="match status" value="1"/>
</dbReference>
<keyword evidence="4" id="KW-1185">Reference proteome</keyword>
<sequence length="299" mass="32905">MPFHYLNPLICAFIFALASLSLKRGLVEGAGITRSAFVTNACFFFALLPLWWFFPSPIERSLLWAPAAAGVVAFLGGLFQMTALKVGDVSVATPLLGGKVLFVALFSTLILGNVLPFTWWIGAILAGTGVFFLGQNPGMGKTTNRLGLTIFLSVLSVASFAMMDILIAGWGQRFGFQRFVVLQQVITFGLSMGLIPFFKDSLFKMSSRCWPWLIAGSLLIVVQFYILNWTISTYKDPTAINIFYSSRGIWSVFLVLVVGPYFGNQERGHGWPVLWRRSLGAILLFAAICLVVFENVGSL</sequence>
<gene>
    <name evidence="3" type="ORF">G0Q06_02340</name>
</gene>
<feature type="transmembrane region" description="Helical" evidence="1">
    <location>
        <begin position="6"/>
        <end position="23"/>
    </location>
</feature>
<dbReference type="EMBL" id="JAAGNX010000001">
    <property type="protein sequence ID" value="NDV61285.1"/>
    <property type="molecule type" value="Genomic_DNA"/>
</dbReference>
<evidence type="ECO:0000259" key="2">
    <source>
        <dbReference type="Pfam" id="PF00892"/>
    </source>
</evidence>
<keyword evidence="1" id="KW-0812">Transmembrane</keyword>
<feature type="transmembrane region" description="Helical" evidence="1">
    <location>
        <begin position="210"/>
        <end position="231"/>
    </location>
</feature>
<dbReference type="SUPFAM" id="SSF103481">
    <property type="entry name" value="Multidrug resistance efflux transporter EmrE"/>
    <property type="match status" value="1"/>
</dbReference>
<feature type="transmembrane region" description="Helical" evidence="1">
    <location>
        <begin position="243"/>
        <end position="262"/>
    </location>
</feature>
<feature type="transmembrane region" description="Helical" evidence="1">
    <location>
        <begin position="61"/>
        <end position="79"/>
    </location>
</feature>
<organism evidence="3 4">
    <name type="scientific">Oceanipulchritudo coccoides</name>
    <dbReference type="NCBI Taxonomy" id="2706888"/>
    <lineage>
        <taxon>Bacteria</taxon>
        <taxon>Pseudomonadati</taxon>
        <taxon>Verrucomicrobiota</taxon>
        <taxon>Opitutia</taxon>
        <taxon>Puniceicoccales</taxon>
        <taxon>Oceanipulchritudinaceae</taxon>
        <taxon>Oceanipulchritudo</taxon>
    </lineage>
</organism>
<proteinExistence type="predicted"/>
<dbReference type="RefSeq" id="WP_163962077.1">
    <property type="nucleotide sequence ID" value="NZ_JAAGNX010000001.1"/>
</dbReference>
<dbReference type="Proteomes" id="UP000478417">
    <property type="component" value="Unassembled WGS sequence"/>
</dbReference>
<feature type="transmembrane region" description="Helical" evidence="1">
    <location>
        <begin position="117"/>
        <end position="134"/>
    </location>
</feature>